<dbReference type="SUPFAM" id="SSF53756">
    <property type="entry name" value="UDP-Glycosyltransferase/glycogen phosphorylase"/>
    <property type="match status" value="1"/>
</dbReference>
<dbReference type="PANTHER" id="PTHR46401:SF2">
    <property type="entry name" value="GLYCOSYLTRANSFERASE WBBK-RELATED"/>
    <property type="match status" value="1"/>
</dbReference>
<dbReference type="GO" id="GO:0016757">
    <property type="term" value="F:glycosyltransferase activity"/>
    <property type="evidence" value="ECO:0007669"/>
    <property type="project" value="InterPro"/>
</dbReference>
<evidence type="ECO:0000259" key="2">
    <source>
        <dbReference type="Pfam" id="PF00534"/>
    </source>
</evidence>
<dbReference type="Pfam" id="PF13439">
    <property type="entry name" value="Glyco_transf_4"/>
    <property type="match status" value="1"/>
</dbReference>
<comment type="caution">
    <text evidence="4">The sequence shown here is derived from an EMBL/GenBank/DDBJ whole genome shotgun (WGS) entry which is preliminary data.</text>
</comment>
<dbReference type="Proteomes" id="UP000230027">
    <property type="component" value="Unassembled WGS sequence"/>
</dbReference>
<dbReference type="PANTHER" id="PTHR46401">
    <property type="entry name" value="GLYCOSYLTRANSFERASE WBBK-RELATED"/>
    <property type="match status" value="1"/>
</dbReference>
<dbReference type="CDD" id="cd03809">
    <property type="entry name" value="GT4_MtfB-like"/>
    <property type="match status" value="1"/>
</dbReference>
<evidence type="ECO:0000256" key="1">
    <source>
        <dbReference type="ARBA" id="ARBA00022679"/>
    </source>
</evidence>
<dbReference type="EMBL" id="PFOD01000007">
    <property type="protein sequence ID" value="PIZ66482.1"/>
    <property type="molecule type" value="Genomic_DNA"/>
</dbReference>
<gene>
    <name evidence="4" type="ORF">COY14_00235</name>
</gene>
<dbReference type="InterPro" id="IPR001296">
    <property type="entry name" value="Glyco_trans_1"/>
</dbReference>
<sequence length="301" mass="35289">MATIGLEATRANKKHKTGTEWYAWHLLQQFKELANLHNNKFIVYYNQPLDQELSSVAANFYFKQLNWPFRKFWTHYRLVWELLWHPVDKFFASNAVPLFIRGEVILTVHDLGFLKNPELYHPLERIYQKISHWLAIKRANKIITISKTTKKDIIKYFPESKNKIKVIYLGYNQDEFKPTVKEDKQKIKNKYQLAEKFILYIGRLETKKNIQNLIKAYKLLLDKNYNLVLAGRPGNYGYDQILDLVKDHQDNIKILGYINQVDYPKLLAAADLFVFPSKFEGFGLPVLEAMASGVPVACSDI</sequence>
<reference evidence="5" key="1">
    <citation type="submission" date="2017-09" db="EMBL/GenBank/DDBJ databases">
        <title>Depth-based differentiation of microbial function through sediment-hosted aquifers and enrichment of novel symbionts in the deep terrestrial subsurface.</title>
        <authorList>
            <person name="Probst A.J."/>
            <person name="Ladd B."/>
            <person name="Jarett J.K."/>
            <person name="Geller-Mcgrath D.E."/>
            <person name="Sieber C.M.K."/>
            <person name="Emerson J.B."/>
            <person name="Anantharaman K."/>
            <person name="Thomas B.C."/>
            <person name="Malmstrom R."/>
            <person name="Stieglmeier M."/>
            <person name="Klingl A."/>
            <person name="Woyke T."/>
            <person name="Ryan C.M."/>
            <person name="Banfield J.F."/>
        </authorList>
    </citation>
    <scope>NUCLEOTIDE SEQUENCE [LARGE SCALE GENOMIC DNA]</scope>
</reference>
<dbReference type="InterPro" id="IPR028098">
    <property type="entry name" value="Glyco_trans_4-like_N"/>
</dbReference>
<evidence type="ECO:0000313" key="5">
    <source>
        <dbReference type="Proteomes" id="UP000230027"/>
    </source>
</evidence>
<feature type="domain" description="Glycosyltransferase subfamily 4-like N-terminal" evidence="3">
    <location>
        <begin position="54"/>
        <end position="173"/>
    </location>
</feature>
<evidence type="ECO:0000259" key="3">
    <source>
        <dbReference type="Pfam" id="PF13439"/>
    </source>
</evidence>
<evidence type="ECO:0000313" key="4">
    <source>
        <dbReference type="EMBL" id="PIZ66482.1"/>
    </source>
</evidence>
<dbReference type="AlphaFoldDB" id="A0A2M7U631"/>
<protein>
    <recommendedName>
        <fullName evidence="6">Glycosyltransferase family 1 protein</fullName>
    </recommendedName>
</protein>
<name>A0A2M7U631_9BACT</name>
<feature type="non-terminal residue" evidence="4">
    <location>
        <position position="301"/>
    </location>
</feature>
<feature type="domain" description="Glycosyl transferase family 1" evidence="2">
    <location>
        <begin position="184"/>
        <end position="300"/>
    </location>
</feature>
<organism evidence="4 5">
    <name type="scientific">Candidatus Roizmanbacteria bacterium CG_4_10_14_0_2_um_filter_36_9</name>
    <dbReference type="NCBI Taxonomy" id="1974823"/>
    <lineage>
        <taxon>Bacteria</taxon>
        <taxon>Candidatus Roizmaniibacteriota</taxon>
    </lineage>
</organism>
<dbReference type="Pfam" id="PF00534">
    <property type="entry name" value="Glycos_transf_1"/>
    <property type="match status" value="1"/>
</dbReference>
<evidence type="ECO:0008006" key="6">
    <source>
        <dbReference type="Google" id="ProtNLM"/>
    </source>
</evidence>
<proteinExistence type="predicted"/>
<dbReference type="GO" id="GO:0009103">
    <property type="term" value="P:lipopolysaccharide biosynthetic process"/>
    <property type="evidence" value="ECO:0007669"/>
    <property type="project" value="TreeGrafter"/>
</dbReference>
<keyword evidence="1" id="KW-0808">Transferase</keyword>
<accession>A0A2M7U631</accession>
<dbReference type="Gene3D" id="3.40.50.2000">
    <property type="entry name" value="Glycogen Phosphorylase B"/>
    <property type="match status" value="2"/>
</dbReference>